<feature type="region of interest" description="Disordered" evidence="2">
    <location>
        <begin position="493"/>
        <end position="555"/>
    </location>
</feature>
<feature type="region of interest" description="Disordered" evidence="2">
    <location>
        <begin position="240"/>
        <end position="275"/>
    </location>
</feature>
<protein>
    <submittedName>
        <fullName evidence="3">Uncharacterized protein</fullName>
    </submittedName>
</protein>
<evidence type="ECO:0000256" key="2">
    <source>
        <dbReference type="SAM" id="MobiDB-lite"/>
    </source>
</evidence>
<evidence type="ECO:0000256" key="1">
    <source>
        <dbReference type="SAM" id="Coils"/>
    </source>
</evidence>
<feature type="coiled-coil region" evidence="1">
    <location>
        <begin position="593"/>
        <end position="634"/>
    </location>
</feature>
<sequence>MKVFEKGTDRKVEIHFKIEGVDTPIDEYGEYIDTDGAVCCYVPVEAGNKIKLNSNFCGTAKSVRTYRSKSDLDKFLFQSGNDVREAELLVKAIASDIVPQENGKETIGTIEVELSVFRRFGDGHALRDIEMYYEVQDLGPELRETVGYKTVPPNLQITYDLSKAATLIKGTATRRHKLYGEKRPGSEAWAVFRFHYRTKQAILDANLPITYSVASDVKGEARELDIDEVPRLVVGDALKAKPADSEGSPSHQSTEAPSVPNTPVKNNSESNAMVSDLPPPLVVTAYYRFCTALNLKPKKALSGRPRSNSVTPALNKPLIPGQLETLGEELLKMFQPSPAQEGAPGMMVSTQQKPLSIASTSLFGDGSPNPKVPVAPKHLSGLPYPSDAHSNGVMHGVDSTEETKDIAGDKDDQIGENINVMPKSDGKNARNMENSNVVSEKPKESITNDTTGGSSTDTVMQSSNGYVNETTGSEAQKQLETFTKARTQRVVKHPTPINTTSAPMQKQHAVTSTKRAEDVTPPGSPLLKRSKLSPDPRSSPVLAGPPVPGTPTSQFPLERQLFEARKRLLQKKAERVKLASRQGDVDAKLVPHQQKMQEEIDRLNREAEKEERLMAEEEDRLRESEVMLAEFEGEREDGY</sequence>
<organism evidence="3 4">
    <name type="scientific">Zopfia rhizophila CBS 207.26</name>
    <dbReference type="NCBI Taxonomy" id="1314779"/>
    <lineage>
        <taxon>Eukaryota</taxon>
        <taxon>Fungi</taxon>
        <taxon>Dikarya</taxon>
        <taxon>Ascomycota</taxon>
        <taxon>Pezizomycotina</taxon>
        <taxon>Dothideomycetes</taxon>
        <taxon>Dothideomycetes incertae sedis</taxon>
        <taxon>Zopfiaceae</taxon>
        <taxon>Zopfia</taxon>
    </lineage>
</organism>
<proteinExistence type="predicted"/>
<keyword evidence="1" id="KW-0175">Coiled coil</keyword>
<accession>A0A6A6DHJ9</accession>
<feature type="region of interest" description="Disordered" evidence="2">
    <location>
        <begin position="407"/>
        <end position="459"/>
    </location>
</feature>
<feature type="compositionally biased region" description="Low complexity" evidence="2">
    <location>
        <begin position="449"/>
        <end position="458"/>
    </location>
</feature>
<evidence type="ECO:0000313" key="3">
    <source>
        <dbReference type="EMBL" id="KAF2178595.1"/>
    </source>
</evidence>
<reference evidence="3" key="1">
    <citation type="journal article" date="2020" name="Stud. Mycol.">
        <title>101 Dothideomycetes genomes: a test case for predicting lifestyles and emergence of pathogens.</title>
        <authorList>
            <person name="Haridas S."/>
            <person name="Albert R."/>
            <person name="Binder M."/>
            <person name="Bloem J."/>
            <person name="Labutti K."/>
            <person name="Salamov A."/>
            <person name="Andreopoulos B."/>
            <person name="Baker S."/>
            <person name="Barry K."/>
            <person name="Bills G."/>
            <person name="Bluhm B."/>
            <person name="Cannon C."/>
            <person name="Castanera R."/>
            <person name="Culley D."/>
            <person name="Daum C."/>
            <person name="Ezra D."/>
            <person name="Gonzalez J."/>
            <person name="Henrissat B."/>
            <person name="Kuo A."/>
            <person name="Liang C."/>
            <person name="Lipzen A."/>
            <person name="Lutzoni F."/>
            <person name="Magnuson J."/>
            <person name="Mondo S."/>
            <person name="Nolan M."/>
            <person name="Ohm R."/>
            <person name="Pangilinan J."/>
            <person name="Park H.-J."/>
            <person name="Ramirez L."/>
            <person name="Alfaro M."/>
            <person name="Sun H."/>
            <person name="Tritt A."/>
            <person name="Yoshinaga Y."/>
            <person name="Zwiers L.-H."/>
            <person name="Turgeon B."/>
            <person name="Goodwin S."/>
            <person name="Spatafora J."/>
            <person name="Crous P."/>
            <person name="Grigoriev I."/>
        </authorList>
    </citation>
    <scope>NUCLEOTIDE SEQUENCE</scope>
    <source>
        <strain evidence="3">CBS 207.26</strain>
    </source>
</reference>
<name>A0A6A6DHJ9_9PEZI</name>
<dbReference type="Proteomes" id="UP000800200">
    <property type="component" value="Unassembled WGS sequence"/>
</dbReference>
<dbReference type="EMBL" id="ML994674">
    <property type="protein sequence ID" value="KAF2178595.1"/>
    <property type="molecule type" value="Genomic_DNA"/>
</dbReference>
<feature type="compositionally biased region" description="Polar residues" evidence="2">
    <location>
        <begin position="496"/>
        <end position="513"/>
    </location>
</feature>
<dbReference type="AlphaFoldDB" id="A0A6A6DHJ9"/>
<gene>
    <name evidence="3" type="ORF">K469DRAFT_754436</name>
</gene>
<feature type="compositionally biased region" description="Polar residues" evidence="2">
    <location>
        <begin position="247"/>
        <end position="273"/>
    </location>
</feature>
<keyword evidence="4" id="KW-1185">Reference proteome</keyword>
<evidence type="ECO:0000313" key="4">
    <source>
        <dbReference type="Proteomes" id="UP000800200"/>
    </source>
</evidence>
<dbReference type="OrthoDB" id="5309154at2759"/>